<dbReference type="SUPFAM" id="SSF46458">
    <property type="entry name" value="Globin-like"/>
    <property type="match status" value="1"/>
</dbReference>
<accession>A0ABS1C2B8</accession>
<keyword evidence="4" id="KW-0408">Iron</keyword>
<dbReference type="Gene3D" id="1.10.490.10">
    <property type="entry name" value="Globins"/>
    <property type="match status" value="1"/>
</dbReference>
<gene>
    <name evidence="5" type="ORF">I5M27_06915</name>
</gene>
<dbReference type="CDD" id="cd08916">
    <property type="entry name" value="TrHb3_P"/>
    <property type="match status" value="1"/>
</dbReference>
<reference evidence="5 6" key="1">
    <citation type="submission" date="2020-12" db="EMBL/GenBank/DDBJ databases">
        <title>Bacterial novel species Adhaeribacter sp. BT258 isolated from soil.</title>
        <authorList>
            <person name="Jung H.-Y."/>
        </authorList>
    </citation>
    <scope>NUCLEOTIDE SEQUENCE [LARGE SCALE GENOMIC DNA]</scope>
    <source>
        <strain evidence="5 6">BT258</strain>
    </source>
</reference>
<proteinExistence type="predicted"/>
<keyword evidence="3" id="KW-0479">Metal-binding</keyword>
<dbReference type="Proteomes" id="UP000644147">
    <property type="component" value="Unassembled WGS sequence"/>
</dbReference>
<sequence length="136" mass="15921">MNTEKPDIRTEEDIKRMVDAFYDLVNQDDLLSPVFNGHAHVNWETHLPIMYKFWSSILLGSSTYTGQPFPKHAFLPVEKAHFDRWMELFVKNIDDLFEGEIAEMSKARAINMARVFQLKMGLIPRGDNPFYLVEKK</sequence>
<name>A0ABS1C2B8_9BACT</name>
<dbReference type="InterPro" id="IPR012292">
    <property type="entry name" value="Globin/Proto"/>
</dbReference>
<dbReference type="InterPro" id="IPR009050">
    <property type="entry name" value="Globin-like_sf"/>
</dbReference>
<protein>
    <submittedName>
        <fullName evidence="5">Group III truncated hemoglobin</fullName>
    </submittedName>
</protein>
<keyword evidence="6" id="KW-1185">Reference proteome</keyword>
<keyword evidence="1" id="KW-0813">Transport</keyword>
<evidence type="ECO:0000256" key="2">
    <source>
        <dbReference type="ARBA" id="ARBA00022617"/>
    </source>
</evidence>
<comment type="caution">
    <text evidence="5">The sequence shown here is derived from an EMBL/GenBank/DDBJ whole genome shotgun (WGS) entry which is preliminary data.</text>
</comment>
<dbReference type="RefSeq" id="WP_200505471.1">
    <property type="nucleotide sequence ID" value="NZ_JAEHFX010000003.1"/>
</dbReference>
<evidence type="ECO:0000256" key="1">
    <source>
        <dbReference type="ARBA" id="ARBA00022448"/>
    </source>
</evidence>
<keyword evidence="2" id="KW-0349">Heme</keyword>
<evidence type="ECO:0000313" key="5">
    <source>
        <dbReference type="EMBL" id="MBK0402710.1"/>
    </source>
</evidence>
<evidence type="ECO:0000256" key="3">
    <source>
        <dbReference type="ARBA" id="ARBA00022723"/>
    </source>
</evidence>
<organism evidence="5 6">
    <name type="scientific">Adhaeribacter terrigena</name>
    <dbReference type="NCBI Taxonomy" id="2793070"/>
    <lineage>
        <taxon>Bacteria</taxon>
        <taxon>Pseudomonadati</taxon>
        <taxon>Bacteroidota</taxon>
        <taxon>Cytophagia</taxon>
        <taxon>Cytophagales</taxon>
        <taxon>Hymenobacteraceae</taxon>
        <taxon>Adhaeribacter</taxon>
    </lineage>
</organism>
<dbReference type="EMBL" id="JAEHFX010000003">
    <property type="protein sequence ID" value="MBK0402710.1"/>
    <property type="molecule type" value="Genomic_DNA"/>
</dbReference>
<evidence type="ECO:0000313" key="6">
    <source>
        <dbReference type="Proteomes" id="UP000644147"/>
    </source>
</evidence>
<dbReference type="Pfam" id="PF01152">
    <property type="entry name" value="Bac_globin"/>
    <property type="match status" value="1"/>
</dbReference>
<evidence type="ECO:0000256" key="4">
    <source>
        <dbReference type="ARBA" id="ARBA00023004"/>
    </source>
</evidence>
<dbReference type="InterPro" id="IPR001486">
    <property type="entry name" value="Hemoglobin_trunc"/>
</dbReference>